<gene>
    <name evidence="4" type="ORF">GL300_15025</name>
</gene>
<dbReference type="GO" id="GO:0016020">
    <property type="term" value="C:membrane"/>
    <property type="evidence" value="ECO:0007669"/>
    <property type="project" value="InterPro"/>
</dbReference>
<dbReference type="InterPro" id="IPR048254">
    <property type="entry name" value="CDP_ALCOHOL_P_TRANSF_CS"/>
</dbReference>
<evidence type="ECO:0000256" key="1">
    <source>
        <dbReference type="ARBA" id="ARBA00022679"/>
    </source>
</evidence>
<protein>
    <submittedName>
        <fullName evidence="4">CDP-alcohol phosphatidyltransferase family protein</fullName>
    </submittedName>
</protein>
<dbReference type="EMBL" id="WMIG01000008">
    <property type="protein sequence ID" value="MTH60527.1"/>
    <property type="molecule type" value="Genomic_DNA"/>
</dbReference>
<dbReference type="InterPro" id="IPR043130">
    <property type="entry name" value="CDP-OH_PTrfase_TM_dom"/>
</dbReference>
<dbReference type="PROSITE" id="PS00379">
    <property type="entry name" value="CDP_ALCOHOL_P_TRANSF"/>
    <property type="match status" value="1"/>
</dbReference>
<accession>A0A844HQB0</accession>
<feature type="transmembrane region" description="Helical" evidence="3">
    <location>
        <begin position="97"/>
        <end position="118"/>
    </location>
</feature>
<keyword evidence="3" id="KW-0812">Transmembrane</keyword>
<evidence type="ECO:0000256" key="2">
    <source>
        <dbReference type="RuleBase" id="RU003750"/>
    </source>
</evidence>
<keyword evidence="1 2" id="KW-0808">Transferase</keyword>
<keyword evidence="5" id="KW-1185">Reference proteome</keyword>
<reference evidence="4 5" key="1">
    <citation type="submission" date="2019-11" db="EMBL/GenBank/DDBJ databases">
        <authorList>
            <person name="Dong K."/>
        </authorList>
    </citation>
    <scope>NUCLEOTIDE SEQUENCE [LARGE SCALE GENOMIC DNA]</scope>
    <source>
        <strain evidence="4 5">NBRC 112902</strain>
    </source>
</reference>
<feature type="transmembrane region" description="Helical" evidence="3">
    <location>
        <begin position="154"/>
        <end position="174"/>
    </location>
</feature>
<sequence>MRRAYPHARLGGCNVVTLMRVAMTCALVAPLLIGKAGGAYVALIAGVALALDGVDGWLARRSGLVSNFGARFDIETDAALALVLSLHVLVAETVGPMVLLLGLMRYAFVVAGLFWGWLTAPLPPSLRRKAVCVLQIAALILLQLPFLPGTMPQLLAWGAVLALFWSFATDILWLSRARK</sequence>
<name>A0A844HQB0_9RHOB</name>
<proteinExistence type="inferred from homology"/>
<dbReference type="GO" id="GO:0016780">
    <property type="term" value="F:phosphotransferase activity, for other substituted phosphate groups"/>
    <property type="evidence" value="ECO:0007669"/>
    <property type="project" value="InterPro"/>
</dbReference>
<dbReference type="OrthoDB" id="9782011at2"/>
<comment type="similarity">
    <text evidence="2">Belongs to the CDP-alcohol phosphatidyltransferase class-I family.</text>
</comment>
<feature type="transmembrane region" description="Helical" evidence="3">
    <location>
        <begin position="130"/>
        <end position="148"/>
    </location>
</feature>
<evidence type="ECO:0000313" key="5">
    <source>
        <dbReference type="Proteomes" id="UP000449846"/>
    </source>
</evidence>
<comment type="caution">
    <text evidence="4">The sequence shown here is derived from an EMBL/GenBank/DDBJ whole genome shotgun (WGS) entry which is preliminary data.</text>
</comment>
<dbReference type="AlphaFoldDB" id="A0A844HQB0"/>
<keyword evidence="3" id="KW-0472">Membrane</keyword>
<dbReference type="Pfam" id="PF01066">
    <property type="entry name" value="CDP-OH_P_transf"/>
    <property type="match status" value="1"/>
</dbReference>
<dbReference type="InterPro" id="IPR000462">
    <property type="entry name" value="CDP-OH_P_trans"/>
</dbReference>
<evidence type="ECO:0000256" key="3">
    <source>
        <dbReference type="SAM" id="Phobius"/>
    </source>
</evidence>
<organism evidence="4 5">
    <name type="scientific">Paracoccus litorisediminis</name>
    <dbReference type="NCBI Taxonomy" id="2006130"/>
    <lineage>
        <taxon>Bacteria</taxon>
        <taxon>Pseudomonadati</taxon>
        <taxon>Pseudomonadota</taxon>
        <taxon>Alphaproteobacteria</taxon>
        <taxon>Rhodobacterales</taxon>
        <taxon>Paracoccaceae</taxon>
        <taxon>Paracoccus</taxon>
    </lineage>
</organism>
<evidence type="ECO:0000313" key="4">
    <source>
        <dbReference type="EMBL" id="MTH60527.1"/>
    </source>
</evidence>
<keyword evidence="3" id="KW-1133">Transmembrane helix</keyword>
<dbReference type="GO" id="GO:0008654">
    <property type="term" value="P:phospholipid biosynthetic process"/>
    <property type="evidence" value="ECO:0007669"/>
    <property type="project" value="InterPro"/>
</dbReference>
<dbReference type="Gene3D" id="1.20.120.1760">
    <property type="match status" value="1"/>
</dbReference>
<dbReference type="Proteomes" id="UP000449846">
    <property type="component" value="Unassembled WGS sequence"/>
</dbReference>